<evidence type="ECO:0000313" key="2">
    <source>
        <dbReference type="EMBL" id="RCK54411.1"/>
    </source>
</evidence>
<name>A0A367XNM1_9ASCO</name>
<sequence length="69" mass="7656">MDSFIKQGKELYESGKITNEDIKDAGAAFAKDGDLASRAKEAYSEYQNNHKDDAKKAESSKKEDAPKKD</sequence>
<dbReference type="EMBL" id="QLNQ01000030">
    <property type="protein sequence ID" value="RCK54411.1"/>
    <property type="molecule type" value="Genomic_DNA"/>
</dbReference>
<keyword evidence="3" id="KW-1185">Reference proteome</keyword>
<dbReference type="Proteomes" id="UP000253472">
    <property type="component" value="Unassembled WGS sequence"/>
</dbReference>
<comment type="caution">
    <text evidence="2">The sequence shown here is derived from an EMBL/GenBank/DDBJ whole genome shotgun (WGS) entry which is preliminary data.</text>
</comment>
<evidence type="ECO:0000313" key="3">
    <source>
        <dbReference type="Proteomes" id="UP000253472"/>
    </source>
</evidence>
<accession>A0A367XNM1</accession>
<gene>
    <name evidence="2" type="ORF">Cantr_04184</name>
</gene>
<proteinExistence type="predicted"/>
<dbReference type="AlphaFoldDB" id="A0A367XNM1"/>
<organism evidence="2 3">
    <name type="scientific">Candida viswanathii</name>
    <dbReference type="NCBI Taxonomy" id="5486"/>
    <lineage>
        <taxon>Eukaryota</taxon>
        <taxon>Fungi</taxon>
        <taxon>Dikarya</taxon>
        <taxon>Ascomycota</taxon>
        <taxon>Saccharomycotina</taxon>
        <taxon>Pichiomycetes</taxon>
        <taxon>Debaryomycetaceae</taxon>
        <taxon>Candida/Lodderomyces clade</taxon>
        <taxon>Candida</taxon>
    </lineage>
</organism>
<feature type="region of interest" description="Disordered" evidence="1">
    <location>
        <begin position="40"/>
        <end position="69"/>
    </location>
</feature>
<protein>
    <recommendedName>
        <fullName evidence="4">Antitoxin</fullName>
    </recommendedName>
</protein>
<reference evidence="2 3" key="1">
    <citation type="submission" date="2018-06" db="EMBL/GenBank/DDBJ databases">
        <title>Whole genome sequencing of Candida tropicalis (genome annotated by CSBL at Korea University).</title>
        <authorList>
            <person name="Ahn J."/>
        </authorList>
    </citation>
    <scope>NUCLEOTIDE SEQUENCE [LARGE SCALE GENOMIC DNA]</scope>
    <source>
        <strain evidence="2 3">ATCC 20962</strain>
    </source>
</reference>
<evidence type="ECO:0008006" key="4">
    <source>
        <dbReference type="Google" id="ProtNLM"/>
    </source>
</evidence>
<evidence type="ECO:0000256" key="1">
    <source>
        <dbReference type="SAM" id="MobiDB-lite"/>
    </source>
</evidence>